<accession>W3XHZ4</accession>
<keyword evidence="4" id="KW-1185">Reference proteome</keyword>
<feature type="domain" description="DUF7708" evidence="2">
    <location>
        <begin position="16"/>
        <end position="157"/>
    </location>
</feature>
<sequence length="468" mass="53316">MSKYNSSQTHSKAKAWLRKFSSKVKIYGDILDVFVQHHPEYVSLVWGAMKLVFTSFVNHDKTITKLAEGLSQVADELPTIEFLSQLYPTERMRTAIAEVNAYILRFLIRAHDWYQEGTWKHILHSVTRPSELRYDDILDAISQKTATIRNLASCGQQGMIYAMRDQLGEVKTRLEQLATAATLQSASMVSMNSKLTDLQFSQIMRSIPESSIMMPEKVLDYLQAQAARRRASQSRALMLPYHFVNSPKLRKWTQSDASAMILVKGNFHSRQPLRYFCFDIIKQLRDAGIHALLAIKIPVQDPQQAIVTCADILRYLIRQGLQITQNLQTESSMSLTCTRIHGNLAEGQLFQILESILCDVSEQVYLVVDLELLNQDFTHPQGFSWLEAFLGFFERLSARKPTHRVKVMLLNYGSDFPFALSSEDFAKFVLRAKAGSNVVAQQQAWRSGQPRSRGSFRLRPRKGGSTGR</sequence>
<proteinExistence type="predicted"/>
<dbReference type="eggNOG" id="ENOG502SH5A">
    <property type="taxonomic scope" value="Eukaryota"/>
</dbReference>
<name>W3XHZ4_PESFW</name>
<dbReference type="GeneID" id="19267889"/>
<gene>
    <name evidence="3" type="ORF">PFICI_02876</name>
</gene>
<dbReference type="InterPro" id="IPR056125">
    <property type="entry name" value="DUF7708"/>
</dbReference>
<evidence type="ECO:0000313" key="4">
    <source>
        <dbReference type="Proteomes" id="UP000030651"/>
    </source>
</evidence>
<dbReference type="EMBL" id="KI912110">
    <property type="protein sequence ID" value="ETS84851.1"/>
    <property type="molecule type" value="Genomic_DNA"/>
</dbReference>
<dbReference type="Proteomes" id="UP000030651">
    <property type="component" value="Unassembled WGS sequence"/>
</dbReference>
<evidence type="ECO:0000256" key="1">
    <source>
        <dbReference type="SAM" id="MobiDB-lite"/>
    </source>
</evidence>
<dbReference type="Pfam" id="PF24809">
    <property type="entry name" value="DUF7708"/>
    <property type="match status" value="1"/>
</dbReference>
<evidence type="ECO:0000259" key="2">
    <source>
        <dbReference type="Pfam" id="PF24809"/>
    </source>
</evidence>
<reference evidence="4" key="1">
    <citation type="journal article" date="2015" name="BMC Genomics">
        <title>Genomic and transcriptomic analysis of the endophytic fungus Pestalotiopsis fici reveals its lifestyle and high potential for synthesis of natural products.</title>
        <authorList>
            <person name="Wang X."/>
            <person name="Zhang X."/>
            <person name="Liu L."/>
            <person name="Xiang M."/>
            <person name="Wang W."/>
            <person name="Sun X."/>
            <person name="Che Y."/>
            <person name="Guo L."/>
            <person name="Liu G."/>
            <person name="Guo L."/>
            <person name="Wang C."/>
            <person name="Yin W.B."/>
            <person name="Stadler M."/>
            <person name="Zhang X."/>
            <person name="Liu X."/>
        </authorList>
    </citation>
    <scope>NUCLEOTIDE SEQUENCE [LARGE SCALE GENOMIC DNA]</scope>
    <source>
        <strain evidence="4">W106-1 / CGMCC3.15140</strain>
    </source>
</reference>
<dbReference type="RefSeq" id="XP_007829648.1">
    <property type="nucleotide sequence ID" value="XM_007831457.1"/>
</dbReference>
<dbReference type="OrthoDB" id="61900at2759"/>
<organism evidence="3 4">
    <name type="scientific">Pestalotiopsis fici (strain W106-1 / CGMCC3.15140)</name>
    <dbReference type="NCBI Taxonomy" id="1229662"/>
    <lineage>
        <taxon>Eukaryota</taxon>
        <taxon>Fungi</taxon>
        <taxon>Dikarya</taxon>
        <taxon>Ascomycota</taxon>
        <taxon>Pezizomycotina</taxon>
        <taxon>Sordariomycetes</taxon>
        <taxon>Xylariomycetidae</taxon>
        <taxon>Amphisphaeriales</taxon>
        <taxon>Sporocadaceae</taxon>
        <taxon>Pestalotiopsis</taxon>
    </lineage>
</organism>
<dbReference type="OMA" id="HEATICA"/>
<feature type="region of interest" description="Disordered" evidence="1">
    <location>
        <begin position="447"/>
        <end position="468"/>
    </location>
</feature>
<dbReference type="InParanoid" id="W3XHZ4"/>
<dbReference type="AlphaFoldDB" id="W3XHZ4"/>
<evidence type="ECO:0000313" key="3">
    <source>
        <dbReference type="EMBL" id="ETS84851.1"/>
    </source>
</evidence>
<dbReference type="HOGENOM" id="CLU_035524_0_0_1"/>
<dbReference type="KEGG" id="pfy:PFICI_02876"/>
<protein>
    <recommendedName>
        <fullName evidence="2">DUF7708 domain-containing protein</fullName>
    </recommendedName>
</protein>